<dbReference type="Pfam" id="PF00389">
    <property type="entry name" value="2-Hacid_dh"/>
    <property type="match status" value="1"/>
</dbReference>
<protein>
    <submittedName>
        <fullName evidence="6">C-terminal binding protein</fullName>
    </submittedName>
</protein>
<dbReference type="InterPro" id="IPR029753">
    <property type="entry name" value="D-isomer_DH_CS"/>
</dbReference>
<gene>
    <name evidence="6" type="ORF">AHMF7605_27600</name>
</gene>
<dbReference type="AlphaFoldDB" id="A0A2T2YNB0"/>
<keyword evidence="7" id="KW-1185">Reference proteome</keyword>
<dbReference type="PROSITE" id="PS00671">
    <property type="entry name" value="D_2_HYDROXYACID_DH_3"/>
    <property type="match status" value="1"/>
</dbReference>
<comment type="similarity">
    <text evidence="1 3">Belongs to the D-isomer specific 2-hydroxyacid dehydrogenase family.</text>
</comment>
<dbReference type="GO" id="GO:0140297">
    <property type="term" value="F:DNA-binding transcription factor binding"/>
    <property type="evidence" value="ECO:0007669"/>
    <property type="project" value="TreeGrafter"/>
</dbReference>
<evidence type="ECO:0000259" key="4">
    <source>
        <dbReference type="Pfam" id="PF00389"/>
    </source>
</evidence>
<dbReference type="InterPro" id="IPR051638">
    <property type="entry name" value="CTBP_dehydrogenase"/>
</dbReference>
<evidence type="ECO:0000313" key="6">
    <source>
        <dbReference type="EMBL" id="PSR56985.1"/>
    </source>
</evidence>
<dbReference type="SUPFAM" id="SSF52283">
    <property type="entry name" value="Formate/glycerate dehydrogenase catalytic domain-like"/>
    <property type="match status" value="1"/>
</dbReference>
<dbReference type="EMBL" id="PYFT01000001">
    <property type="protein sequence ID" value="PSR56985.1"/>
    <property type="molecule type" value="Genomic_DNA"/>
</dbReference>
<dbReference type="InterPro" id="IPR036291">
    <property type="entry name" value="NAD(P)-bd_dom_sf"/>
</dbReference>
<reference evidence="6 7" key="1">
    <citation type="submission" date="2018-03" db="EMBL/GenBank/DDBJ databases">
        <title>Adhaeribacter sp. HMF7605 Genome sequencing and assembly.</title>
        <authorList>
            <person name="Kang H."/>
            <person name="Kang J."/>
            <person name="Cha I."/>
            <person name="Kim H."/>
            <person name="Joh K."/>
        </authorList>
    </citation>
    <scope>NUCLEOTIDE SEQUENCE [LARGE SCALE GENOMIC DNA]</scope>
    <source>
        <strain evidence="6 7">HMF7605</strain>
    </source>
</reference>
<dbReference type="CDD" id="cd05299">
    <property type="entry name" value="CtBP_dh"/>
    <property type="match status" value="1"/>
</dbReference>
<feature type="domain" description="D-isomer specific 2-hydroxyacid dehydrogenase catalytic" evidence="4">
    <location>
        <begin position="17"/>
        <end position="330"/>
    </location>
</feature>
<dbReference type="PANTHER" id="PTHR46029:SF7">
    <property type="entry name" value="C-TERMINAL-BINDING PROTEIN"/>
    <property type="match status" value="1"/>
</dbReference>
<dbReference type="InterPro" id="IPR006140">
    <property type="entry name" value="D-isomer_DH_NAD-bd"/>
</dbReference>
<evidence type="ECO:0000259" key="5">
    <source>
        <dbReference type="Pfam" id="PF02826"/>
    </source>
</evidence>
<dbReference type="PANTHER" id="PTHR46029">
    <property type="entry name" value="C-TERMINAL-BINDING PROTEIN"/>
    <property type="match status" value="1"/>
</dbReference>
<sequence>MSKKYRVVITDFLSDSLETETKILNALADVVALNAFSEEDLIGKVEEADAIILYHLLTMSKNTIARLKNCRLIVRAGVGIDNVDYRYARTRGIPVVNIPDYGSEDVADTAMGMLLSLMCGVHFLNSRLRAGLGEWSYTQVQPLTRLRTCTLGIVGLGRIGTALALRAKSFGMEVRFYDPYKPDGYDKALGIKRAETLPDLLQNAQVVSLHCPLTEETHHLINNRTLAYMRPGSYLINTARGAVVDTSLIPEALASGQLAGVALDVLEQEPPLNNALTQAWQNPQHPAHHRLILNPHAAFYSEEGLAEIRVRSAQACRLILENKPLRNVIN</sequence>
<evidence type="ECO:0000256" key="3">
    <source>
        <dbReference type="RuleBase" id="RU003719"/>
    </source>
</evidence>
<evidence type="ECO:0000313" key="7">
    <source>
        <dbReference type="Proteomes" id="UP000240357"/>
    </source>
</evidence>
<dbReference type="Proteomes" id="UP000240357">
    <property type="component" value="Unassembled WGS sequence"/>
</dbReference>
<name>A0A2T2YNB0_9BACT</name>
<organism evidence="6 7">
    <name type="scientific">Adhaeribacter arboris</name>
    <dbReference type="NCBI Taxonomy" id="2072846"/>
    <lineage>
        <taxon>Bacteria</taxon>
        <taxon>Pseudomonadati</taxon>
        <taxon>Bacteroidota</taxon>
        <taxon>Cytophagia</taxon>
        <taxon>Cytophagales</taxon>
        <taxon>Hymenobacteraceae</taxon>
        <taxon>Adhaeribacter</taxon>
    </lineage>
</organism>
<dbReference type="GO" id="GO:0003714">
    <property type="term" value="F:transcription corepressor activity"/>
    <property type="evidence" value="ECO:0007669"/>
    <property type="project" value="InterPro"/>
</dbReference>
<dbReference type="GO" id="GO:0001221">
    <property type="term" value="F:transcription coregulator binding"/>
    <property type="evidence" value="ECO:0007669"/>
    <property type="project" value="TreeGrafter"/>
</dbReference>
<dbReference type="GO" id="GO:0006357">
    <property type="term" value="P:regulation of transcription by RNA polymerase II"/>
    <property type="evidence" value="ECO:0007669"/>
    <property type="project" value="TreeGrafter"/>
</dbReference>
<dbReference type="InterPro" id="IPR029752">
    <property type="entry name" value="D-isomer_DH_CS1"/>
</dbReference>
<dbReference type="InterPro" id="IPR006139">
    <property type="entry name" value="D-isomer_2_OHA_DH_cat_dom"/>
</dbReference>
<evidence type="ECO:0000256" key="1">
    <source>
        <dbReference type="ARBA" id="ARBA00005854"/>
    </source>
</evidence>
<dbReference type="Gene3D" id="3.40.50.720">
    <property type="entry name" value="NAD(P)-binding Rossmann-like Domain"/>
    <property type="match status" value="2"/>
</dbReference>
<proteinExistence type="inferred from homology"/>
<accession>A0A2T2YNB0</accession>
<dbReference type="OrthoDB" id="9805416at2"/>
<dbReference type="PROSITE" id="PS00670">
    <property type="entry name" value="D_2_HYDROXYACID_DH_2"/>
    <property type="match status" value="1"/>
</dbReference>
<dbReference type="GO" id="GO:0051287">
    <property type="term" value="F:NAD binding"/>
    <property type="evidence" value="ECO:0007669"/>
    <property type="project" value="InterPro"/>
</dbReference>
<dbReference type="RefSeq" id="WP_106933156.1">
    <property type="nucleotide sequence ID" value="NZ_PYFT01000001.1"/>
</dbReference>
<feature type="domain" description="D-isomer specific 2-hydroxyacid dehydrogenase NAD-binding" evidence="5">
    <location>
        <begin position="111"/>
        <end position="298"/>
    </location>
</feature>
<comment type="caution">
    <text evidence="6">The sequence shown here is derived from an EMBL/GenBank/DDBJ whole genome shotgun (WGS) entry which is preliminary data.</text>
</comment>
<dbReference type="SUPFAM" id="SSF51735">
    <property type="entry name" value="NAD(P)-binding Rossmann-fold domains"/>
    <property type="match status" value="1"/>
</dbReference>
<evidence type="ECO:0000256" key="2">
    <source>
        <dbReference type="ARBA" id="ARBA00023002"/>
    </source>
</evidence>
<keyword evidence="2 3" id="KW-0560">Oxidoreductase</keyword>
<dbReference type="PROSITE" id="PS00065">
    <property type="entry name" value="D_2_HYDROXYACID_DH_1"/>
    <property type="match status" value="1"/>
</dbReference>
<dbReference type="InterPro" id="IPR043322">
    <property type="entry name" value="CtBP"/>
</dbReference>
<dbReference type="GO" id="GO:0016616">
    <property type="term" value="F:oxidoreductase activity, acting on the CH-OH group of donors, NAD or NADP as acceptor"/>
    <property type="evidence" value="ECO:0007669"/>
    <property type="project" value="InterPro"/>
</dbReference>
<dbReference type="Pfam" id="PF02826">
    <property type="entry name" value="2-Hacid_dh_C"/>
    <property type="match status" value="1"/>
</dbReference>